<dbReference type="PANTHER" id="PTHR43685">
    <property type="entry name" value="GLYCOSYLTRANSFERASE"/>
    <property type="match status" value="1"/>
</dbReference>
<accession>A0A367FJW2</accession>
<evidence type="ECO:0000313" key="7">
    <source>
        <dbReference type="Proteomes" id="UP000253094"/>
    </source>
</evidence>
<dbReference type="AlphaFoldDB" id="A0A367FJW2"/>
<dbReference type="EMBL" id="QOIL01000009">
    <property type="protein sequence ID" value="RCG29930.1"/>
    <property type="molecule type" value="Genomic_DNA"/>
</dbReference>
<dbReference type="SUPFAM" id="SSF53448">
    <property type="entry name" value="Nucleotide-diphospho-sugar transferases"/>
    <property type="match status" value="1"/>
</dbReference>
<dbReference type="GO" id="GO:0016757">
    <property type="term" value="F:glycosyltransferase activity"/>
    <property type="evidence" value="ECO:0007669"/>
    <property type="project" value="UniProtKB-KW"/>
</dbReference>
<dbReference type="Gene3D" id="3.90.550.10">
    <property type="entry name" value="Spore Coat Polysaccharide Biosynthesis Protein SpsA, Chain A"/>
    <property type="match status" value="1"/>
</dbReference>
<keyword evidence="7" id="KW-1185">Reference proteome</keyword>
<proteinExistence type="inferred from homology"/>
<dbReference type="PANTHER" id="PTHR43685:SF5">
    <property type="entry name" value="GLYCOSYLTRANSFERASE EPSE-RELATED"/>
    <property type="match status" value="1"/>
</dbReference>
<dbReference type="OrthoDB" id="9787979at2"/>
<organism evidence="6 7">
    <name type="scientific">Sphaerisporangium album</name>
    <dbReference type="NCBI Taxonomy" id="509200"/>
    <lineage>
        <taxon>Bacteria</taxon>
        <taxon>Bacillati</taxon>
        <taxon>Actinomycetota</taxon>
        <taxon>Actinomycetes</taxon>
        <taxon>Streptosporangiales</taxon>
        <taxon>Streptosporangiaceae</taxon>
        <taxon>Sphaerisporangium</taxon>
    </lineage>
</organism>
<comment type="similarity">
    <text evidence="1">Belongs to the glycosyltransferase 2 family.</text>
</comment>
<protein>
    <submittedName>
        <fullName evidence="6">Glycosyltransferase</fullName>
    </submittedName>
</protein>
<keyword evidence="3 6" id="KW-0808">Transferase</keyword>
<evidence type="ECO:0000259" key="5">
    <source>
        <dbReference type="Pfam" id="PF00535"/>
    </source>
</evidence>
<dbReference type="Pfam" id="PF00535">
    <property type="entry name" value="Glycos_transf_2"/>
    <property type="match status" value="1"/>
</dbReference>
<dbReference type="InterPro" id="IPR050834">
    <property type="entry name" value="Glycosyltransf_2"/>
</dbReference>
<keyword evidence="2" id="KW-0328">Glycosyltransferase</keyword>
<gene>
    <name evidence="6" type="ORF">DQ384_17355</name>
</gene>
<feature type="domain" description="Glycosyltransferase 2-like" evidence="5">
    <location>
        <begin position="38"/>
        <end position="179"/>
    </location>
</feature>
<dbReference type="InterPro" id="IPR029044">
    <property type="entry name" value="Nucleotide-diphossugar_trans"/>
</dbReference>
<comment type="caution">
    <text evidence="6">The sequence shown here is derived from an EMBL/GenBank/DDBJ whole genome shotgun (WGS) entry which is preliminary data.</text>
</comment>
<dbReference type="InterPro" id="IPR001173">
    <property type="entry name" value="Glyco_trans_2-like"/>
</dbReference>
<feature type="region of interest" description="Disordered" evidence="4">
    <location>
        <begin position="1"/>
        <end position="25"/>
    </location>
</feature>
<evidence type="ECO:0000313" key="6">
    <source>
        <dbReference type="EMBL" id="RCG29930.1"/>
    </source>
</evidence>
<evidence type="ECO:0000256" key="1">
    <source>
        <dbReference type="ARBA" id="ARBA00006739"/>
    </source>
</evidence>
<name>A0A367FJW2_9ACTN</name>
<reference evidence="6 7" key="1">
    <citation type="submission" date="2018-06" db="EMBL/GenBank/DDBJ databases">
        <title>Sphaerisporangium craniellae sp. nov., isolated from a marine sponge in the South China Sea.</title>
        <authorList>
            <person name="Li L."/>
        </authorList>
    </citation>
    <scope>NUCLEOTIDE SEQUENCE [LARGE SCALE GENOMIC DNA]</scope>
    <source>
        <strain evidence="6 7">CCTCC AA 208026</strain>
    </source>
</reference>
<evidence type="ECO:0000256" key="4">
    <source>
        <dbReference type="SAM" id="MobiDB-lite"/>
    </source>
</evidence>
<evidence type="ECO:0000256" key="2">
    <source>
        <dbReference type="ARBA" id="ARBA00022676"/>
    </source>
</evidence>
<sequence length="302" mass="32427">MDQSRAPHLRRRRGPSVPSPEPGRDARVTVVVATRDRLHGLARSLPHHDGRVIVVDNGSADGSPAMVRRRFPHVEVVELGENRGATARNLGVHLARTPYVAFADDDSWWAPGALGRAADLFDAHPRLGLLAARVLVGPEERPDPICARMARSPLPVEPGLPGRSVLGFLACGVVVRRDAFLASGGFDDVIFFLGEEERLAADMAAAGWGLCYVPGVVAHHHPSPPRDPRARQALALRNAVLNAVLRRPWRVVARRAVAAARSGDAGRRGLAQAVRRIGPALACRRRLPPAVEAAFAALETPG</sequence>
<dbReference type="Proteomes" id="UP000253094">
    <property type="component" value="Unassembled WGS sequence"/>
</dbReference>
<evidence type="ECO:0000256" key="3">
    <source>
        <dbReference type="ARBA" id="ARBA00022679"/>
    </source>
</evidence>